<feature type="domain" description="UVR" evidence="1">
    <location>
        <begin position="135"/>
        <end position="170"/>
    </location>
</feature>
<dbReference type="STRING" id="84698.SAMN04488528_103220"/>
<dbReference type="GO" id="GO:0016301">
    <property type="term" value="F:kinase activity"/>
    <property type="evidence" value="ECO:0007669"/>
    <property type="project" value="UniProtKB-KW"/>
</dbReference>
<dbReference type="PANTHER" id="PTHR38430:SF1">
    <property type="entry name" value="PROTEIN-ARGININE KINASE ACTIVATOR PROTEIN"/>
    <property type="match status" value="1"/>
</dbReference>
<gene>
    <name evidence="2" type="ORF">SAMN04488528_103220</name>
</gene>
<dbReference type="GO" id="GO:0008270">
    <property type="term" value="F:zinc ion binding"/>
    <property type="evidence" value="ECO:0007669"/>
    <property type="project" value="TreeGrafter"/>
</dbReference>
<dbReference type="EMBL" id="FOKI01000032">
    <property type="protein sequence ID" value="SFB34903.1"/>
    <property type="molecule type" value="Genomic_DNA"/>
</dbReference>
<dbReference type="AlphaFoldDB" id="A0A1I1AEX9"/>
<dbReference type="Pfam" id="PF02151">
    <property type="entry name" value="UVR"/>
    <property type="match status" value="1"/>
</dbReference>
<reference evidence="2 3" key="1">
    <citation type="submission" date="2016-10" db="EMBL/GenBank/DDBJ databases">
        <authorList>
            <person name="de Groot N.N."/>
        </authorList>
    </citation>
    <scope>NUCLEOTIDE SEQUENCE [LARGE SCALE GENOMIC DNA]</scope>
    <source>
        <strain evidence="2 3">DSM 12271</strain>
    </source>
</reference>
<dbReference type="GO" id="GO:1990170">
    <property type="term" value="P:stress response to cadmium ion"/>
    <property type="evidence" value="ECO:0007669"/>
    <property type="project" value="TreeGrafter"/>
</dbReference>
<dbReference type="PANTHER" id="PTHR38430">
    <property type="entry name" value="PROTEIN-ARGININE KINASE ACTIVATOR PROTEIN"/>
    <property type="match status" value="1"/>
</dbReference>
<dbReference type="OrthoDB" id="9788704at2"/>
<dbReference type="InterPro" id="IPR036876">
    <property type="entry name" value="UVR_dom_sf"/>
</dbReference>
<sequence length="171" mass="19449">MMCERCNKNNANVHIVKVVNGVKNEMNLCEKCAKEQESLSFNFDGNISTTFNFQNLITGIMDYISESPSSITHSDMVCENCGTSYSEFKKSGILGCSECYKTFSSIVNPMIRRVQKDIEHVGKLPVKNGKELIEKKRLLKLKEELQQAILVEEYEKAAELRDKINKIKKGE</sequence>
<dbReference type="InterPro" id="IPR001943">
    <property type="entry name" value="UVR_dom"/>
</dbReference>
<name>A0A1I1AEX9_9CLOT</name>
<dbReference type="GO" id="GO:0005507">
    <property type="term" value="F:copper ion binding"/>
    <property type="evidence" value="ECO:0007669"/>
    <property type="project" value="TreeGrafter"/>
</dbReference>
<keyword evidence="2" id="KW-0808">Transferase</keyword>
<evidence type="ECO:0000313" key="2">
    <source>
        <dbReference type="EMBL" id="SFB34903.1"/>
    </source>
</evidence>
<dbReference type="SUPFAM" id="SSF46600">
    <property type="entry name" value="C-terminal UvrC-binding domain of UvrB"/>
    <property type="match status" value="1"/>
</dbReference>
<dbReference type="GO" id="GO:1990169">
    <property type="term" value="P:stress response to copper ion"/>
    <property type="evidence" value="ECO:0007669"/>
    <property type="project" value="TreeGrafter"/>
</dbReference>
<dbReference type="GO" id="GO:0046870">
    <property type="term" value="F:cadmium ion binding"/>
    <property type="evidence" value="ECO:0007669"/>
    <property type="project" value="TreeGrafter"/>
</dbReference>
<dbReference type="RefSeq" id="WP_090042583.1">
    <property type="nucleotide sequence ID" value="NZ_FOKI01000032.1"/>
</dbReference>
<dbReference type="GO" id="GO:0050897">
    <property type="term" value="F:cobalt ion binding"/>
    <property type="evidence" value="ECO:0007669"/>
    <property type="project" value="TreeGrafter"/>
</dbReference>
<proteinExistence type="predicted"/>
<dbReference type="Proteomes" id="UP000198619">
    <property type="component" value="Unassembled WGS sequence"/>
</dbReference>
<evidence type="ECO:0000259" key="1">
    <source>
        <dbReference type="PROSITE" id="PS50151"/>
    </source>
</evidence>
<keyword evidence="2" id="KW-0418">Kinase</keyword>
<keyword evidence="3" id="KW-1185">Reference proteome</keyword>
<protein>
    <submittedName>
        <fullName evidence="2">Protein-arginine kinase activator protein McsA</fullName>
    </submittedName>
</protein>
<evidence type="ECO:0000313" key="3">
    <source>
        <dbReference type="Proteomes" id="UP000198619"/>
    </source>
</evidence>
<organism evidence="2 3">
    <name type="scientific">Clostridium frigidicarnis</name>
    <dbReference type="NCBI Taxonomy" id="84698"/>
    <lineage>
        <taxon>Bacteria</taxon>
        <taxon>Bacillati</taxon>
        <taxon>Bacillota</taxon>
        <taxon>Clostridia</taxon>
        <taxon>Eubacteriales</taxon>
        <taxon>Clostridiaceae</taxon>
        <taxon>Clostridium</taxon>
    </lineage>
</organism>
<accession>A0A1I1AEX9</accession>
<dbReference type="PIRSF" id="PIRSF015034">
    <property type="entry name" value="YacH"/>
    <property type="match status" value="1"/>
</dbReference>
<dbReference type="InterPro" id="IPR025542">
    <property type="entry name" value="YacH"/>
</dbReference>
<dbReference type="PROSITE" id="PS50151">
    <property type="entry name" value="UVR"/>
    <property type="match status" value="1"/>
</dbReference>